<evidence type="ECO:0000313" key="2">
    <source>
        <dbReference type="Proteomes" id="UP000178936"/>
    </source>
</evidence>
<dbReference type="AlphaFoldDB" id="A0A1G2Q4E1"/>
<dbReference type="EMBL" id="MHTB01000014">
    <property type="protein sequence ID" value="OHA55427.1"/>
    <property type="molecule type" value="Genomic_DNA"/>
</dbReference>
<protein>
    <recommendedName>
        <fullName evidence="3">Fibronectin type-III domain-containing protein</fullName>
    </recommendedName>
</protein>
<proteinExistence type="predicted"/>
<dbReference type="Proteomes" id="UP000178936">
    <property type="component" value="Unassembled WGS sequence"/>
</dbReference>
<organism evidence="1 2">
    <name type="scientific">Candidatus Veblenbacteria bacterium RIFOXYA2_FULL_43_9</name>
    <dbReference type="NCBI Taxonomy" id="1802425"/>
    <lineage>
        <taxon>Bacteria</taxon>
        <taxon>Candidatus Vebleniibacteriota</taxon>
    </lineage>
</organism>
<accession>A0A1G2Q4E1</accession>
<evidence type="ECO:0008006" key="3">
    <source>
        <dbReference type="Google" id="ProtNLM"/>
    </source>
</evidence>
<evidence type="ECO:0000313" key="1">
    <source>
        <dbReference type="EMBL" id="OHA55427.1"/>
    </source>
</evidence>
<sequence length="423" mass="46421">MVNTTTSTTYKPATLNYSTTYYWRVDTENKGRATTGAVLSFTTEPLPIVTVNFQTQDSSGADTAGVMARLDGVDIGTTPTSTTVNTGTSHNASFFDDPTDCNVLSNISPGQPMTYNANTTVTGTFISGPPPKATVVSPLVGATGLYPYQTLRWNTTNCTNYYHIYLGTSYTGVMNATLGDAYWLTTTPHPNNAVNSGPLAYGTTYYWRVDSYNSTTVQTTKGDVWWFTTVSKPKVFIDALDDMNNRIHAVPVYYSGYYIGITYNYQSFIVDVDVGSHTFGFNSVYDCYQRDSITPSQPMNVVADTSLIAKYLPTNRPIAASPSFPPNNSTNVLISQLQTSGISFAISCGTSSFDIYFGENFLNVQNATTSSVEYVGTYTPTERPGLNFFISNLINDKDYYWRIDAKNLRGSTKGSIWSFKTAP</sequence>
<reference evidence="1 2" key="1">
    <citation type="journal article" date="2016" name="Nat. Commun.">
        <title>Thousands of microbial genomes shed light on interconnected biogeochemical processes in an aquifer system.</title>
        <authorList>
            <person name="Anantharaman K."/>
            <person name="Brown C.T."/>
            <person name="Hug L.A."/>
            <person name="Sharon I."/>
            <person name="Castelle C.J."/>
            <person name="Probst A.J."/>
            <person name="Thomas B.C."/>
            <person name="Singh A."/>
            <person name="Wilkins M.J."/>
            <person name="Karaoz U."/>
            <person name="Brodie E.L."/>
            <person name="Williams K.H."/>
            <person name="Hubbard S.S."/>
            <person name="Banfield J.F."/>
        </authorList>
    </citation>
    <scope>NUCLEOTIDE SEQUENCE [LARGE SCALE GENOMIC DNA]</scope>
</reference>
<gene>
    <name evidence="1" type="ORF">A2226_04155</name>
</gene>
<name>A0A1G2Q4E1_9BACT</name>
<comment type="caution">
    <text evidence="1">The sequence shown here is derived from an EMBL/GenBank/DDBJ whole genome shotgun (WGS) entry which is preliminary data.</text>
</comment>